<dbReference type="EMBL" id="JAFNEN010001989">
    <property type="protein sequence ID" value="KAG8173191.1"/>
    <property type="molecule type" value="Genomic_DNA"/>
</dbReference>
<keyword evidence="4" id="KW-1185">Reference proteome</keyword>
<keyword evidence="1" id="KW-0812">Transmembrane</keyword>
<accession>A0AAV6TNW9</accession>
<gene>
    <name evidence="3" type="ORF">JTE90_022399</name>
</gene>
<feature type="transmembrane region" description="Helical" evidence="1">
    <location>
        <begin position="53"/>
        <end position="73"/>
    </location>
</feature>
<proteinExistence type="predicted"/>
<evidence type="ECO:0000259" key="2">
    <source>
        <dbReference type="Pfam" id="PF25085"/>
    </source>
</evidence>
<dbReference type="Pfam" id="PF25085">
    <property type="entry name" value="DUF7802"/>
    <property type="match status" value="1"/>
</dbReference>
<feature type="transmembrane region" description="Helical" evidence="1">
    <location>
        <begin position="23"/>
        <end position="41"/>
    </location>
</feature>
<feature type="transmembrane region" description="Helical" evidence="1">
    <location>
        <begin position="222"/>
        <end position="248"/>
    </location>
</feature>
<sequence>MIPSKGEDWLISFKDPITLWEEHWFALTLEVANAIILYNIFRYAKRKGNESCYLVLASMFTAICFELLPLIPQAGYQLWWYHQGMVNIVNRRVPSYVISTFAIVHYVVYNLTRDSNLPLLTRSLVSGLCGIAMYCPLLWLAPRLLLTIIHFDDVVFRDSIFGVPCVQIMFMFFMFLHTSQVFIPNYRALEDRDRSTYNLVWCSVQSGLVAAIYAVVEQYVLYILITLICRGHTGLCILAGIVIASYLAKAELKSMTMKSFTISGTLKPLTRKTWWAAACILVFVSTLPIWLNIHSLKSNGNRLELGPCHIKHDVSNTSPLELPRRRFICPRDGTYLHFDFHCVNSNHLKVEVQRNASSYTICGKALKDPHKTAISIGTYSVICLLIFYNLLRLSFAFEIKEKIEKDTKN</sequence>
<dbReference type="InterPro" id="IPR056704">
    <property type="entry name" value="DUF7802"/>
</dbReference>
<protein>
    <recommendedName>
        <fullName evidence="2">DUF7802 domain-containing protein</fullName>
    </recommendedName>
</protein>
<evidence type="ECO:0000313" key="3">
    <source>
        <dbReference type="EMBL" id="KAG8173191.1"/>
    </source>
</evidence>
<dbReference type="Proteomes" id="UP000827092">
    <property type="component" value="Unassembled WGS sequence"/>
</dbReference>
<feature type="transmembrane region" description="Helical" evidence="1">
    <location>
        <begin position="93"/>
        <end position="112"/>
    </location>
</feature>
<evidence type="ECO:0000313" key="4">
    <source>
        <dbReference type="Proteomes" id="UP000827092"/>
    </source>
</evidence>
<comment type="caution">
    <text evidence="3">The sequence shown here is derived from an EMBL/GenBank/DDBJ whole genome shotgun (WGS) entry which is preliminary data.</text>
</comment>
<reference evidence="3 4" key="1">
    <citation type="journal article" date="2022" name="Nat. Ecol. Evol.">
        <title>A masculinizing supergene underlies an exaggerated male reproductive morph in a spider.</title>
        <authorList>
            <person name="Hendrickx F."/>
            <person name="De Corte Z."/>
            <person name="Sonet G."/>
            <person name="Van Belleghem S.M."/>
            <person name="Kostlbacher S."/>
            <person name="Vangestel C."/>
        </authorList>
    </citation>
    <scope>NUCLEOTIDE SEQUENCE [LARGE SCALE GENOMIC DNA]</scope>
    <source>
        <strain evidence="3">W744_W776</strain>
    </source>
</reference>
<dbReference type="PANTHER" id="PTHR35982">
    <property type="entry name" value="AGAP005361-PA"/>
    <property type="match status" value="1"/>
</dbReference>
<keyword evidence="1" id="KW-0472">Membrane</keyword>
<dbReference type="PANTHER" id="PTHR35982:SF1">
    <property type="entry name" value="SPIROCYCLASE, AVEC FAMILY"/>
    <property type="match status" value="1"/>
</dbReference>
<dbReference type="AlphaFoldDB" id="A0AAV6TNW9"/>
<feature type="transmembrane region" description="Helical" evidence="1">
    <location>
        <begin position="119"/>
        <end position="139"/>
    </location>
</feature>
<feature type="transmembrane region" description="Helical" evidence="1">
    <location>
        <begin position="274"/>
        <end position="293"/>
    </location>
</feature>
<feature type="transmembrane region" description="Helical" evidence="1">
    <location>
        <begin position="197"/>
        <end position="216"/>
    </location>
</feature>
<organism evidence="3 4">
    <name type="scientific">Oedothorax gibbosus</name>
    <dbReference type="NCBI Taxonomy" id="931172"/>
    <lineage>
        <taxon>Eukaryota</taxon>
        <taxon>Metazoa</taxon>
        <taxon>Ecdysozoa</taxon>
        <taxon>Arthropoda</taxon>
        <taxon>Chelicerata</taxon>
        <taxon>Arachnida</taxon>
        <taxon>Araneae</taxon>
        <taxon>Araneomorphae</taxon>
        <taxon>Entelegynae</taxon>
        <taxon>Araneoidea</taxon>
        <taxon>Linyphiidae</taxon>
        <taxon>Erigoninae</taxon>
        <taxon>Oedothorax</taxon>
    </lineage>
</organism>
<feature type="domain" description="DUF7802" evidence="2">
    <location>
        <begin position="8"/>
        <end position="390"/>
    </location>
</feature>
<feature type="transmembrane region" description="Helical" evidence="1">
    <location>
        <begin position="373"/>
        <end position="391"/>
    </location>
</feature>
<name>A0AAV6TNW9_9ARAC</name>
<evidence type="ECO:0000256" key="1">
    <source>
        <dbReference type="SAM" id="Phobius"/>
    </source>
</evidence>
<feature type="transmembrane region" description="Helical" evidence="1">
    <location>
        <begin position="159"/>
        <end position="176"/>
    </location>
</feature>
<keyword evidence="1" id="KW-1133">Transmembrane helix</keyword>